<sequence>MRGGDLAQQQPDHLGAAGIGMARIQLDQGQPCMRAAGQRRTQLLGVAGQGDRGEKRAIDGIIGSDPILPKSQRFNFNVFGQKSARKLLHASIDDERGHGALYFFKAKPELT</sequence>
<organism evidence="1 2">
    <name type="scientific">Paracoccus simplex</name>
    <dbReference type="NCBI Taxonomy" id="2086346"/>
    <lineage>
        <taxon>Bacteria</taxon>
        <taxon>Pseudomonadati</taxon>
        <taxon>Pseudomonadota</taxon>
        <taxon>Alphaproteobacteria</taxon>
        <taxon>Rhodobacterales</taxon>
        <taxon>Paracoccaceae</taxon>
        <taxon>Paracoccus</taxon>
    </lineage>
</organism>
<dbReference type="Proteomes" id="UP001595596">
    <property type="component" value="Unassembled WGS sequence"/>
</dbReference>
<proteinExistence type="predicted"/>
<gene>
    <name evidence="1" type="ORF">ACFOMP_17625</name>
</gene>
<keyword evidence="2" id="KW-1185">Reference proteome</keyword>
<accession>A0ABV7S565</accession>
<reference evidence="2" key="1">
    <citation type="journal article" date="2019" name="Int. J. Syst. Evol. Microbiol.">
        <title>The Global Catalogue of Microorganisms (GCM) 10K type strain sequencing project: providing services to taxonomists for standard genome sequencing and annotation.</title>
        <authorList>
            <consortium name="The Broad Institute Genomics Platform"/>
            <consortium name="The Broad Institute Genome Sequencing Center for Infectious Disease"/>
            <person name="Wu L."/>
            <person name="Ma J."/>
        </authorList>
    </citation>
    <scope>NUCLEOTIDE SEQUENCE [LARGE SCALE GENOMIC DNA]</scope>
    <source>
        <strain evidence="2">VKM B-3226</strain>
    </source>
</reference>
<comment type="caution">
    <text evidence="1">The sequence shown here is derived from an EMBL/GenBank/DDBJ whole genome shotgun (WGS) entry which is preliminary data.</text>
</comment>
<dbReference type="EMBL" id="JBHRXE010000055">
    <property type="protein sequence ID" value="MFC3571275.1"/>
    <property type="molecule type" value="Genomic_DNA"/>
</dbReference>
<dbReference type="RefSeq" id="WP_379032964.1">
    <property type="nucleotide sequence ID" value="NZ_JBHRXE010000055.1"/>
</dbReference>
<evidence type="ECO:0000313" key="1">
    <source>
        <dbReference type="EMBL" id="MFC3571275.1"/>
    </source>
</evidence>
<evidence type="ECO:0000313" key="2">
    <source>
        <dbReference type="Proteomes" id="UP001595596"/>
    </source>
</evidence>
<name>A0ABV7S565_9RHOB</name>
<protein>
    <submittedName>
        <fullName evidence="1">Uncharacterized protein</fullName>
    </submittedName>
</protein>